<protein>
    <recommendedName>
        <fullName evidence="2">HTH cro/C1-type domain-containing protein</fullName>
    </recommendedName>
</protein>
<dbReference type="CDD" id="cd00093">
    <property type="entry name" value="HTH_XRE"/>
    <property type="match status" value="1"/>
</dbReference>
<comment type="caution">
    <text evidence="3">The sequence shown here is derived from an EMBL/GenBank/DDBJ whole genome shotgun (WGS) entry which is preliminary data.</text>
</comment>
<feature type="domain" description="HTH cro/C1-type" evidence="2">
    <location>
        <begin position="14"/>
        <end position="69"/>
    </location>
</feature>
<dbReference type="SUPFAM" id="SSF47413">
    <property type="entry name" value="lambda repressor-like DNA-binding domains"/>
    <property type="match status" value="1"/>
</dbReference>
<dbReference type="SMART" id="SM00530">
    <property type="entry name" value="HTH_XRE"/>
    <property type="match status" value="1"/>
</dbReference>
<feature type="compositionally biased region" description="Basic and acidic residues" evidence="1">
    <location>
        <begin position="117"/>
        <end position="135"/>
    </location>
</feature>
<gene>
    <name evidence="3" type="ORF">Acor_67100</name>
</gene>
<dbReference type="PROSITE" id="PS50943">
    <property type="entry name" value="HTH_CROC1"/>
    <property type="match status" value="1"/>
</dbReference>
<dbReference type="EMBL" id="BLAD01000084">
    <property type="protein sequence ID" value="GES04642.1"/>
    <property type="molecule type" value="Genomic_DNA"/>
</dbReference>
<proteinExistence type="predicted"/>
<keyword evidence="4" id="KW-1185">Reference proteome</keyword>
<reference evidence="3 4" key="1">
    <citation type="submission" date="2019-10" db="EMBL/GenBank/DDBJ databases">
        <title>Whole genome shotgun sequence of Acrocarpospora corrugata NBRC 13972.</title>
        <authorList>
            <person name="Ichikawa N."/>
            <person name="Kimura A."/>
            <person name="Kitahashi Y."/>
            <person name="Komaki H."/>
            <person name="Oguchi A."/>
        </authorList>
    </citation>
    <scope>NUCLEOTIDE SEQUENCE [LARGE SCALE GENOMIC DNA]</scope>
    <source>
        <strain evidence="3 4">NBRC 13972</strain>
    </source>
</reference>
<name>A0A5M3W9F4_9ACTN</name>
<feature type="region of interest" description="Disordered" evidence="1">
    <location>
        <begin position="80"/>
        <end position="149"/>
    </location>
</feature>
<dbReference type="Proteomes" id="UP000334990">
    <property type="component" value="Unassembled WGS sequence"/>
</dbReference>
<evidence type="ECO:0000313" key="3">
    <source>
        <dbReference type="EMBL" id="GES04642.1"/>
    </source>
</evidence>
<organism evidence="3 4">
    <name type="scientific">Acrocarpospora corrugata</name>
    <dbReference type="NCBI Taxonomy" id="35763"/>
    <lineage>
        <taxon>Bacteria</taxon>
        <taxon>Bacillati</taxon>
        <taxon>Actinomycetota</taxon>
        <taxon>Actinomycetes</taxon>
        <taxon>Streptosporangiales</taxon>
        <taxon>Streptosporangiaceae</taxon>
        <taxon>Acrocarpospora</taxon>
    </lineage>
</organism>
<dbReference type="InterPro" id="IPR001387">
    <property type="entry name" value="Cro/C1-type_HTH"/>
</dbReference>
<dbReference type="GO" id="GO:0003677">
    <property type="term" value="F:DNA binding"/>
    <property type="evidence" value="ECO:0007669"/>
    <property type="project" value="InterPro"/>
</dbReference>
<sequence>MSEPSAIEDLATYLRQLKDKTGRSYDALARRLGVGKSTLHRYCSGEGVPPRFTLLEQFAKECRASQAEVIELHQRWVRAQTVQAPEPETGADQPVERPEGRETAPDQPLPRRRTPRPRRENRASLRRSCPRDARGRRWRGWRPWSRAQS</sequence>
<dbReference type="Pfam" id="PF13560">
    <property type="entry name" value="HTH_31"/>
    <property type="match status" value="1"/>
</dbReference>
<dbReference type="AlphaFoldDB" id="A0A5M3W9F4"/>
<dbReference type="Gene3D" id="1.10.260.40">
    <property type="entry name" value="lambda repressor-like DNA-binding domains"/>
    <property type="match status" value="1"/>
</dbReference>
<dbReference type="InterPro" id="IPR010982">
    <property type="entry name" value="Lambda_DNA-bd_dom_sf"/>
</dbReference>
<accession>A0A5M3W9F4</accession>
<evidence type="ECO:0000259" key="2">
    <source>
        <dbReference type="PROSITE" id="PS50943"/>
    </source>
</evidence>
<evidence type="ECO:0000256" key="1">
    <source>
        <dbReference type="SAM" id="MobiDB-lite"/>
    </source>
</evidence>
<evidence type="ECO:0000313" key="4">
    <source>
        <dbReference type="Proteomes" id="UP000334990"/>
    </source>
</evidence>
<feature type="compositionally biased region" description="Basic and acidic residues" evidence="1">
    <location>
        <begin position="94"/>
        <end position="104"/>
    </location>
</feature>